<sequence>MSKTPATLSMAEIAALAKTAAAAADLQAKRAGITPAARLVPTSRPKTLKSRSTKTGNAG</sequence>
<gene>
    <name evidence="2" type="ORF">H3Z74_12200</name>
</gene>
<reference evidence="2 3" key="1">
    <citation type="submission" date="2020-09" db="EMBL/GenBank/DDBJ databases">
        <title>Sphingomonas sp., a new species isolated from pork steak.</title>
        <authorList>
            <person name="Heidler von Heilborn D."/>
        </authorList>
    </citation>
    <scope>NUCLEOTIDE SEQUENCE [LARGE SCALE GENOMIC DNA]</scope>
    <source>
        <strain evidence="3">S8-3T</strain>
    </source>
</reference>
<proteinExistence type="predicted"/>
<organism evidence="2 3">
    <name type="scientific">Sphingomonas alpina</name>
    <dbReference type="NCBI Taxonomy" id="653931"/>
    <lineage>
        <taxon>Bacteria</taxon>
        <taxon>Pseudomonadati</taxon>
        <taxon>Pseudomonadota</taxon>
        <taxon>Alphaproteobacteria</taxon>
        <taxon>Sphingomonadales</taxon>
        <taxon>Sphingomonadaceae</taxon>
        <taxon>Sphingomonas</taxon>
    </lineage>
</organism>
<evidence type="ECO:0000313" key="2">
    <source>
        <dbReference type="EMBL" id="QNQ07595.1"/>
    </source>
</evidence>
<evidence type="ECO:0000313" key="3">
    <source>
        <dbReference type="Proteomes" id="UP000516148"/>
    </source>
</evidence>
<protein>
    <submittedName>
        <fullName evidence="2">Uncharacterized protein</fullName>
    </submittedName>
</protein>
<dbReference type="Proteomes" id="UP000516148">
    <property type="component" value="Chromosome"/>
</dbReference>
<name>A0A7H0LD42_9SPHN</name>
<accession>A0A7H0LD42</accession>
<dbReference type="AlphaFoldDB" id="A0A7H0LD42"/>
<feature type="region of interest" description="Disordered" evidence="1">
    <location>
        <begin position="31"/>
        <end position="59"/>
    </location>
</feature>
<dbReference type="EMBL" id="CP061038">
    <property type="protein sequence ID" value="QNQ07595.1"/>
    <property type="molecule type" value="Genomic_DNA"/>
</dbReference>
<evidence type="ECO:0000256" key="1">
    <source>
        <dbReference type="SAM" id="MobiDB-lite"/>
    </source>
</evidence>
<dbReference type="KEGG" id="spap:H3Z74_12200"/>
<dbReference type="RefSeq" id="WP_187759944.1">
    <property type="nucleotide sequence ID" value="NZ_CP061038.1"/>
</dbReference>
<keyword evidence="3" id="KW-1185">Reference proteome</keyword>